<name>A0A5J4Q4P7_9EUKA</name>
<comment type="caution">
    <text evidence="2">The sequence shown here is derived from an EMBL/GenBank/DDBJ whole genome shotgun (WGS) entry which is preliminary data.</text>
</comment>
<protein>
    <submittedName>
        <fullName evidence="2">Uncharacterized protein</fullName>
    </submittedName>
</protein>
<dbReference type="Proteomes" id="UP000324800">
    <property type="component" value="Unassembled WGS sequence"/>
</dbReference>
<gene>
    <name evidence="2" type="ORF">EZS28_055323</name>
</gene>
<evidence type="ECO:0000313" key="3">
    <source>
        <dbReference type="Proteomes" id="UP000324800"/>
    </source>
</evidence>
<dbReference type="EMBL" id="SNRW01047176">
    <property type="protein sequence ID" value="KAA6316018.1"/>
    <property type="molecule type" value="Genomic_DNA"/>
</dbReference>
<accession>A0A5J4Q4P7</accession>
<evidence type="ECO:0000256" key="1">
    <source>
        <dbReference type="SAM" id="MobiDB-lite"/>
    </source>
</evidence>
<evidence type="ECO:0000313" key="2">
    <source>
        <dbReference type="EMBL" id="KAA6316018.1"/>
    </source>
</evidence>
<dbReference type="AlphaFoldDB" id="A0A5J4Q4P7"/>
<proteinExistence type="predicted"/>
<feature type="region of interest" description="Disordered" evidence="1">
    <location>
        <begin position="28"/>
        <end position="76"/>
    </location>
</feature>
<feature type="non-terminal residue" evidence="2">
    <location>
        <position position="76"/>
    </location>
</feature>
<reference evidence="2 3" key="1">
    <citation type="submission" date="2019-03" db="EMBL/GenBank/DDBJ databases">
        <title>Single cell metagenomics reveals metabolic interactions within the superorganism composed of flagellate Streblomastix strix and complex community of Bacteroidetes bacteria on its surface.</title>
        <authorList>
            <person name="Treitli S.C."/>
            <person name="Kolisko M."/>
            <person name="Husnik F."/>
            <person name="Keeling P."/>
            <person name="Hampl V."/>
        </authorList>
    </citation>
    <scope>NUCLEOTIDE SEQUENCE [LARGE SCALE GENOMIC DNA]</scope>
    <source>
        <strain evidence="2">ST1C</strain>
    </source>
</reference>
<sequence length="76" mass="8719">MTRAQELAYARREIAAAEALLQAHERAIDTQKNRERGWDNRFNLNTNGGASPQRLPPAPKREFEAKSVVQSRWNND</sequence>
<organism evidence="2 3">
    <name type="scientific">Streblomastix strix</name>
    <dbReference type="NCBI Taxonomy" id="222440"/>
    <lineage>
        <taxon>Eukaryota</taxon>
        <taxon>Metamonada</taxon>
        <taxon>Preaxostyla</taxon>
        <taxon>Oxymonadida</taxon>
        <taxon>Streblomastigidae</taxon>
        <taxon>Streblomastix</taxon>
    </lineage>
</organism>
<feature type="compositionally biased region" description="Basic and acidic residues" evidence="1">
    <location>
        <begin position="28"/>
        <end position="39"/>
    </location>
</feature>